<dbReference type="Pfam" id="PF00078">
    <property type="entry name" value="RVT_1"/>
    <property type="match status" value="1"/>
</dbReference>
<dbReference type="AlphaFoldDB" id="A0AAX1K9G5"/>
<gene>
    <name evidence="2" type="ORF">JH395_00185</name>
</gene>
<dbReference type="GO" id="GO:0003964">
    <property type="term" value="F:RNA-directed DNA polymerase activity"/>
    <property type="evidence" value="ECO:0007669"/>
    <property type="project" value="UniProtKB-KW"/>
</dbReference>
<keyword evidence="2" id="KW-0808">Transferase</keyword>
<reference evidence="2 3" key="1">
    <citation type="submission" date="2020-12" db="EMBL/GenBank/DDBJ databases">
        <title>Whole genome sequencing of Lactobacillus plantarum PC518.</title>
        <authorList>
            <person name="Guo Q."/>
        </authorList>
    </citation>
    <scope>NUCLEOTIDE SEQUENCE [LARGE SCALE GENOMIC DNA]</scope>
    <source>
        <strain evidence="2 3">PC518</strain>
    </source>
</reference>
<accession>A0AAX1K9G5</accession>
<evidence type="ECO:0000259" key="1">
    <source>
        <dbReference type="Pfam" id="PF00078"/>
    </source>
</evidence>
<dbReference type="Proteomes" id="UP000595466">
    <property type="component" value="Chromosome"/>
</dbReference>
<keyword evidence="2" id="KW-0548">Nucleotidyltransferase</keyword>
<dbReference type="InterPro" id="IPR000477">
    <property type="entry name" value="RT_dom"/>
</dbReference>
<dbReference type="CDD" id="cd01646">
    <property type="entry name" value="RT_Bac_retron_I"/>
    <property type="match status" value="1"/>
</dbReference>
<proteinExistence type="predicted"/>
<evidence type="ECO:0000313" key="3">
    <source>
        <dbReference type="Proteomes" id="UP000595466"/>
    </source>
</evidence>
<feature type="domain" description="Reverse transcriptase" evidence="1">
    <location>
        <begin position="171"/>
        <end position="323"/>
    </location>
</feature>
<organism evidence="2 3">
    <name type="scientific">Lactiplantibacillus plantarum</name>
    <name type="common">Lactobacillus plantarum</name>
    <dbReference type="NCBI Taxonomy" id="1590"/>
    <lineage>
        <taxon>Bacteria</taxon>
        <taxon>Bacillati</taxon>
        <taxon>Bacillota</taxon>
        <taxon>Bacilli</taxon>
        <taxon>Lactobacillales</taxon>
        <taxon>Lactobacillaceae</taxon>
        <taxon>Lactiplantibacillus</taxon>
    </lineage>
</organism>
<name>A0AAX1K9G5_LACPN</name>
<keyword evidence="2" id="KW-0695">RNA-directed DNA polymerase</keyword>
<dbReference type="RefSeq" id="WP_063487659.1">
    <property type="nucleotide sequence ID" value="NZ_CP023306.1"/>
</dbReference>
<sequence length="604" mass="70960">MFDDYEKKDIEVLAQQIGSTSLPPILDYFKNIEVVMDKIDEHALSIFDYDGELCKLNSSVHIPKYVFHKGAESIDYFTFKNNLSKRAMGVANPVWFFSFIFNMIIANRTWIEAFYHDESMAKVRFHSNSPILGRINRLEFAYGDGEVGEEVAVQEFLTGITNEKNSKSSKAFKINQQKSMQIESTKPFYLKVDIENYFRNIYTHQFEKIGQQLPFRQYETENSFVRRFFAFLDNYNMAINNNHTKGILQGPISSSISAEFIGLFIDTKIEEKLDEDVDYFRYVDDFTFFSTDNSKLEAQIEYFDRLLRPLELSRKGEKTVISNGFPPEKRADLAELFSKVEFLTQANKIWISQEDILGFRYYLSGLMENKNIPQIRALLTITTRYMDRAFNKAFIHNNDTRQSIYMVPMLLKLVYSLPVVADHVYRLLDILLKHSTKREAGRILQELVNNTDYVEEHFAETNVQIWHFYLLFTYLKANDKRKLLKKVLTRITKDPQGTDPLILGSIISDDFSVNYSIYRHIKNTYMMANNQNPQVSTNLQGIGYSKWWPNMLRLHEYIKRQEGKPMKTKSFYTQYRKMRKSIVGLFGTKNEPKLDEMGIYMYLL</sequence>
<protein>
    <submittedName>
        <fullName evidence="2">RNA-directed DNA polymerase</fullName>
    </submittedName>
</protein>
<dbReference type="EMBL" id="CP066817">
    <property type="protein sequence ID" value="QQM61006.1"/>
    <property type="molecule type" value="Genomic_DNA"/>
</dbReference>
<evidence type="ECO:0000313" key="2">
    <source>
        <dbReference type="EMBL" id="QQM61006.1"/>
    </source>
</evidence>